<sequence>MGNIEIVEITPKFEYVREVSRDFMLAIFDSEILNDDGSTESSQGLRWIIDQQTKFERIFVIYKNTRFFEINYNESTPAGRIMLELNTAINLDSSLIDSSKFQ</sequence>
<comment type="caution">
    <text evidence="2">The sequence shown here is derived from an EMBL/GenBank/DDBJ whole genome shotgun (WGS) entry which is preliminary data.</text>
</comment>
<name>A0A347VQA5_9HELI</name>
<keyword evidence="3" id="KW-1185">Reference proteome</keyword>
<dbReference type="Proteomes" id="UP000477070">
    <property type="component" value="Unassembled WGS sequence"/>
</dbReference>
<accession>A0A347VQA5</accession>
<dbReference type="EMBL" id="JRMP02000031">
    <property type="protein sequence ID" value="TLD91627.1"/>
    <property type="molecule type" value="Genomic_DNA"/>
</dbReference>
<evidence type="ECO:0000313" key="2">
    <source>
        <dbReference type="EMBL" id="TLD91627.1"/>
    </source>
</evidence>
<reference evidence="2 3" key="1">
    <citation type="journal article" date="2014" name="Genome Announc.">
        <title>Draft genome sequences of eight enterohepatic helicobacter species isolated from both laboratory and wild rodents.</title>
        <authorList>
            <person name="Sheh A."/>
            <person name="Shen Z."/>
            <person name="Fox J.G."/>
        </authorList>
    </citation>
    <scope>NUCLEOTIDE SEQUENCE [LARGE SCALE GENOMIC DNA]</scope>
    <source>
        <strain evidence="2 3">MIT 97-6194</strain>
    </source>
</reference>
<organism evidence="2 3">
    <name type="scientific">Helicobacter saguini</name>
    <dbReference type="NCBI Taxonomy" id="1548018"/>
    <lineage>
        <taxon>Bacteria</taxon>
        <taxon>Pseudomonadati</taxon>
        <taxon>Campylobacterota</taxon>
        <taxon>Epsilonproteobacteria</taxon>
        <taxon>Campylobacterales</taxon>
        <taxon>Helicobacteraceae</taxon>
        <taxon>Helicobacter</taxon>
    </lineage>
</organism>
<evidence type="ECO:0000313" key="3">
    <source>
        <dbReference type="Proteomes" id="UP000029714"/>
    </source>
</evidence>
<proteinExistence type="predicted"/>
<reference evidence="2 3" key="2">
    <citation type="journal article" date="2016" name="Infect. Immun.">
        <title>Helicobacter saguini, a Novel Helicobacter Isolated from Cotton-Top Tamarins with Ulcerative Colitis, Has Proinflammatory Properties and Induces Typhlocolitis and Dysplasia in Gnotobiotic IL-10-/- Mice.</title>
        <authorList>
            <person name="Shen Z."/>
            <person name="Mannion A."/>
            <person name="Whary M.T."/>
            <person name="Muthupalani S."/>
            <person name="Sheh A."/>
            <person name="Feng Y."/>
            <person name="Gong G."/>
            <person name="Vandamme P."/>
            <person name="Holcombe H.R."/>
            <person name="Paster B.J."/>
            <person name="Fox J.G."/>
        </authorList>
    </citation>
    <scope>NUCLEOTIDE SEQUENCE [LARGE SCALE GENOMIC DNA]</scope>
    <source>
        <strain evidence="2 3">MIT 97-6194</strain>
    </source>
</reference>
<evidence type="ECO:0000313" key="1">
    <source>
        <dbReference type="EMBL" id="MWV70221.1"/>
    </source>
</evidence>
<gene>
    <name evidence="1" type="ORF">DCO61_09465</name>
    <name evidence="2" type="ORF">LS64_011585</name>
</gene>
<protein>
    <submittedName>
        <fullName evidence="2">Uncharacterized protein</fullName>
    </submittedName>
</protein>
<dbReference type="Proteomes" id="UP000029714">
    <property type="component" value="Unassembled WGS sequence"/>
</dbReference>
<evidence type="ECO:0000313" key="4">
    <source>
        <dbReference type="Proteomes" id="UP000477070"/>
    </source>
</evidence>
<dbReference type="RefSeq" id="WP_034569920.1">
    <property type="nucleotide sequence ID" value="NZ_JRMP02000031.1"/>
</dbReference>
<reference evidence="1 4" key="4">
    <citation type="submission" date="2019-12" db="EMBL/GenBank/DDBJ databases">
        <title>Multi-Generational Helicobacter saguini Isolates.</title>
        <authorList>
            <person name="Mannion A."/>
            <person name="Shen Z."/>
            <person name="Fox J.G."/>
        </authorList>
    </citation>
    <scope>NUCLEOTIDE SEQUENCE [LARGE SCALE GENOMIC DNA]</scope>
    <source>
        <strain evidence="1">16-048</strain>
        <strain evidence="4">16-048 (F4)</strain>
    </source>
</reference>
<reference evidence="2" key="3">
    <citation type="submission" date="2018-04" db="EMBL/GenBank/DDBJ databases">
        <authorList>
            <person name="Sheh A."/>
            <person name="Shen Z."/>
            <person name="Mannion A.J."/>
            <person name="Fox J.G."/>
        </authorList>
    </citation>
    <scope>NUCLEOTIDE SEQUENCE</scope>
    <source>
        <strain evidence="2">MIT 97-6194</strain>
    </source>
</reference>
<dbReference type="EMBL" id="QBIU01000002">
    <property type="protein sequence ID" value="MWV70221.1"/>
    <property type="molecule type" value="Genomic_DNA"/>
</dbReference>
<dbReference type="AlphaFoldDB" id="A0A347VQA5"/>